<dbReference type="EMBL" id="BK015109">
    <property type="protein sequence ID" value="DAD91276.1"/>
    <property type="molecule type" value="Genomic_DNA"/>
</dbReference>
<evidence type="ECO:0000313" key="2">
    <source>
        <dbReference type="EMBL" id="DAD91276.1"/>
    </source>
</evidence>
<dbReference type="Gene3D" id="1.10.30.50">
    <property type="match status" value="1"/>
</dbReference>
<dbReference type="GO" id="GO:0004519">
    <property type="term" value="F:endonuclease activity"/>
    <property type="evidence" value="ECO:0007669"/>
    <property type="project" value="UniProtKB-KW"/>
</dbReference>
<dbReference type="InterPro" id="IPR003615">
    <property type="entry name" value="HNH_nuc"/>
</dbReference>
<sequence>MPEPAGKTYSLHPCGLCAARLTQRIIFTDQQPECTSRVSLLYPAVRIFRAAFLIPRACKVPMGFENTPSPKKSPCLQRLLPDGAQQAVTKEPHMPKTVTRPDRDGTHRLAFERNKKKIYATQTVCGICGKPVDFSCKFPHPLSPCIDHIIPVAKGGHPSDLANLQLAHFWCNRQKSDKLFSPVEKQAEADADAPLALPLSTDWTAYRGH</sequence>
<keyword evidence="2" id="KW-0540">Nuclease</keyword>
<dbReference type="GO" id="GO:0003676">
    <property type="term" value="F:nucleic acid binding"/>
    <property type="evidence" value="ECO:0007669"/>
    <property type="project" value="InterPro"/>
</dbReference>
<dbReference type="SMART" id="SM00507">
    <property type="entry name" value="HNHc"/>
    <property type="match status" value="1"/>
</dbReference>
<protein>
    <submittedName>
        <fullName evidence="2">HNH endonuclease</fullName>
    </submittedName>
</protein>
<name>A0A8S5N9Z4_9CAUD</name>
<dbReference type="Pfam" id="PF01844">
    <property type="entry name" value="HNH"/>
    <property type="match status" value="1"/>
</dbReference>
<proteinExistence type="predicted"/>
<keyword evidence="2" id="KW-0255">Endonuclease</keyword>
<dbReference type="CDD" id="cd00085">
    <property type="entry name" value="HNHc"/>
    <property type="match status" value="1"/>
</dbReference>
<reference evidence="2" key="1">
    <citation type="journal article" date="2021" name="Proc. Natl. Acad. Sci. U.S.A.">
        <title>A Catalog of Tens of Thousands of Viruses from Human Metagenomes Reveals Hidden Associations with Chronic Diseases.</title>
        <authorList>
            <person name="Tisza M.J."/>
            <person name="Buck C.B."/>
        </authorList>
    </citation>
    <scope>NUCLEOTIDE SEQUENCE</scope>
    <source>
        <strain evidence="2">CtL5G6</strain>
    </source>
</reference>
<dbReference type="GO" id="GO:0008270">
    <property type="term" value="F:zinc ion binding"/>
    <property type="evidence" value="ECO:0007669"/>
    <property type="project" value="InterPro"/>
</dbReference>
<organism evidence="2">
    <name type="scientific">Siphoviridae sp. ctL5G6</name>
    <dbReference type="NCBI Taxonomy" id="2826247"/>
    <lineage>
        <taxon>Viruses</taxon>
        <taxon>Duplodnaviria</taxon>
        <taxon>Heunggongvirae</taxon>
        <taxon>Uroviricota</taxon>
        <taxon>Caudoviricetes</taxon>
    </lineage>
</organism>
<evidence type="ECO:0000259" key="1">
    <source>
        <dbReference type="SMART" id="SM00507"/>
    </source>
</evidence>
<feature type="domain" description="HNH nuclease" evidence="1">
    <location>
        <begin position="114"/>
        <end position="173"/>
    </location>
</feature>
<keyword evidence="2" id="KW-0378">Hydrolase</keyword>
<dbReference type="InterPro" id="IPR002711">
    <property type="entry name" value="HNH"/>
</dbReference>
<accession>A0A8S5N9Z4</accession>